<reference evidence="1 2" key="1">
    <citation type="submission" date="2017-10" db="EMBL/GenBank/DDBJ databases">
        <title>Nyctiphanis sp. nov., isolated from the stomach of the euphausiid Nyctiphanes simplex (Hansen, 1911) in the Gulf of California.</title>
        <authorList>
            <person name="Gomez-Gil B."/>
            <person name="Aguilar-Mendez M."/>
            <person name="Lopez-Cortes A."/>
            <person name="Gomez-Gutierrez J."/>
            <person name="Roque A."/>
            <person name="Lang E."/>
            <person name="Gonzalez-Castillo A."/>
        </authorList>
    </citation>
    <scope>NUCLEOTIDE SEQUENCE [LARGE SCALE GENOMIC DNA]</scope>
    <source>
        <strain evidence="1 2">CAIM 600</strain>
    </source>
</reference>
<keyword evidence="2" id="KW-1185">Reference proteome</keyword>
<evidence type="ECO:0000313" key="1">
    <source>
        <dbReference type="EMBL" id="RXJ71238.1"/>
    </source>
</evidence>
<dbReference type="AlphaFoldDB" id="A0A4V1LSC7"/>
<protein>
    <submittedName>
        <fullName evidence="1">Uncharacterized protein</fullName>
    </submittedName>
</protein>
<dbReference type="Proteomes" id="UP000290287">
    <property type="component" value="Unassembled WGS sequence"/>
</dbReference>
<accession>A0A4V1LSC7</accession>
<name>A0A4V1LSC7_9GAMM</name>
<sequence length="65" mass="7425">MAKPEDTPGLREMSENKGNLIDLMSSAYLQRSINNSVKTTLQDQVNARNQRMLLMTKQLNKIVDM</sequence>
<gene>
    <name evidence="1" type="ORF">CS022_21490</name>
</gene>
<comment type="caution">
    <text evidence="1">The sequence shown here is derived from an EMBL/GenBank/DDBJ whole genome shotgun (WGS) entry which is preliminary data.</text>
</comment>
<organism evidence="1 2">
    <name type="scientific">Veronia nyctiphanis</name>
    <dbReference type="NCBI Taxonomy" id="1278244"/>
    <lineage>
        <taxon>Bacteria</taxon>
        <taxon>Pseudomonadati</taxon>
        <taxon>Pseudomonadota</taxon>
        <taxon>Gammaproteobacteria</taxon>
        <taxon>Vibrionales</taxon>
        <taxon>Vibrionaceae</taxon>
        <taxon>Veronia</taxon>
    </lineage>
</organism>
<dbReference type="EMBL" id="PEIB01000039">
    <property type="protein sequence ID" value="RXJ71238.1"/>
    <property type="molecule type" value="Genomic_DNA"/>
</dbReference>
<proteinExistence type="predicted"/>
<evidence type="ECO:0000313" key="2">
    <source>
        <dbReference type="Proteomes" id="UP000290287"/>
    </source>
</evidence>